<gene>
    <name evidence="2" type="ORF">SVIO_026830</name>
</gene>
<protein>
    <submittedName>
        <fullName evidence="2">Uncharacterized protein</fullName>
    </submittedName>
</protein>
<keyword evidence="3" id="KW-1185">Reference proteome</keyword>
<evidence type="ECO:0000256" key="1">
    <source>
        <dbReference type="SAM" id="MobiDB-lite"/>
    </source>
</evidence>
<name>A0A4D4KZT1_STRVO</name>
<feature type="region of interest" description="Disordered" evidence="1">
    <location>
        <begin position="1"/>
        <end position="20"/>
    </location>
</feature>
<reference evidence="2 3" key="1">
    <citation type="journal article" date="2020" name="Int. J. Syst. Evol. Microbiol.">
        <title>Reclassification of Streptomyces castelarensis and Streptomyces sporoclivatus as later heterotypic synonyms of Streptomyces antimycoticus.</title>
        <authorList>
            <person name="Komaki H."/>
            <person name="Tamura T."/>
        </authorList>
    </citation>
    <scope>NUCLEOTIDE SEQUENCE [LARGE SCALE GENOMIC DNA]</scope>
    <source>
        <strain evidence="2 3">NBRC 13459</strain>
    </source>
</reference>
<dbReference type="AlphaFoldDB" id="A0A4D4KZT1"/>
<organism evidence="2 3">
    <name type="scientific">Streptomyces violaceusniger</name>
    <dbReference type="NCBI Taxonomy" id="68280"/>
    <lineage>
        <taxon>Bacteria</taxon>
        <taxon>Bacillati</taxon>
        <taxon>Actinomycetota</taxon>
        <taxon>Actinomycetes</taxon>
        <taxon>Kitasatosporales</taxon>
        <taxon>Streptomycetaceae</taxon>
        <taxon>Streptomyces</taxon>
        <taxon>Streptomyces violaceusniger group</taxon>
    </lineage>
</organism>
<proteinExistence type="predicted"/>
<dbReference type="Proteomes" id="UP000301309">
    <property type="component" value="Unassembled WGS sequence"/>
</dbReference>
<accession>A0A4D4KZT1</accession>
<comment type="caution">
    <text evidence="2">The sequence shown here is derived from an EMBL/GenBank/DDBJ whole genome shotgun (WGS) entry which is preliminary data.</text>
</comment>
<sequence>MDVVEAGKVSEQESGVAPGSGDALDHLFAAFPVATGDEDLRTLLGQQLGGVGPDAALGPGPVINTVLFSSSALFARRMLSP</sequence>
<evidence type="ECO:0000313" key="3">
    <source>
        <dbReference type="Proteomes" id="UP000301309"/>
    </source>
</evidence>
<evidence type="ECO:0000313" key="2">
    <source>
        <dbReference type="EMBL" id="GDY52060.1"/>
    </source>
</evidence>
<dbReference type="EMBL" id="BJHW01000001">
    <property type="protein sequence ID" value="GDY52060.1"/>
    <property type="molecule type" value="Genomic_DNA"/>
</dbReference>